<protein>
    <recommendedName>
        <fullName evidence="5">2-dehydropantolactone reductase</fullName>
        <ecNumber evidence="4">1.1.1.358</ecNumber>
    </recommendedName>
    <alternativeName>
        <fullName evidence="5">2-dehydropantolactone reductase</fullName>
    </alternativeName>
    <alternativeName>
        <fullName evidence="6">Ketopantoyl-lactone reductase</fullName>
    </alternativeName>
</protein>
<dbReference type="InterPro" id="IPR036812">
    <property type="entry name" value="NAD(P)_OxRdtase_dom_sf"/>
</dbReference>
<dbReference type="AlphaFoldDB" id="Q6BMS7"/>
<comment type="catalytic activity">
    <reaction evidence="2">
        <text>(R)-pantolactone + NADP(+) = 2-dehydropantolactone + NADPH + H(+)</text>
        <dbReference type="Rhea" id="RHEA:18981"/>
        <dbReference type="ChEBI" id="CHEBI:15378"/>
        <dbReference type="ChEBI" id="CHEBI:16719"/>
        <dbReference type="ChEBI" id="CHEBI:18395"/>
        <dbReference type="ChEBI" id="CHEBI:57783"/>
        <dbReference type="ChEBI" id="CHEBI:58349"/>
        <dbReference type="EC" id="1.1.1.358"/>
    </reaction>
</comment>
<comment type="catalytic activity">
    <reaction evidence="3">
        <text>isatin + NADPH + H(+) = 3-hydroxyindolin-2-one + NADP(+)</text>
        <dbReference type="Rhea" id="RHEA:68608"/>
        <dbReference type="ChEBI" id="CHEBI:15378"/>
        <dbReference type="ChEBI" id="CHEBI:27539"/>
        <dbReference type="ChEBI" id="CHEBI:28536"/>
        <dbReference type="ChEBI" id="CHEBI:57783"/>
        <dbReference type="ChEBI" id="CHEBI:58349"/>
    </reaction>
</comment>
<dbReference type="InParanoid" id="Q6BMS7"/>
<reference evidence="11 12" key="1">
    <citation type="journal article" date="2004" name="Nature">
        <title>Genome evolution in yeasts.</title>
        <authorList>
            <consortium name="Genolevures"/>
            <person name="Dujon B."/>
            <person name="Sherman D."/>
            <person name="Fischer G."/>
            <person name="Durrens P."/>
            <person name="Casaregola S."/>
            <person name="Lafontaine I."/>
            <person name="de Montigny J."/>
            <person name="Marck C."/>
            <person name="Neuveglise C."/>
            <person name="Talla E."/>
            <person name="Goffard N."/>
            <person name="Frangeul L."/>
            <person name="Aigle M."/>
            <person name="Anthouard V."/>
            <person name="Babour A."/>
            <person name="Barbe V."/>
            <person name="Barnay S."/>
            <person name="Blanchin S."/>
            <person name="Beckerich J.M."/>
            <person name="Beyne E."/>
            <person name="Bleykasten C."/>
            <person name="Boisrame A."/>
            <person name="Boyer J."/>
            <person name="Cattolico L."/>
            <person name="Confanioleri F."/>
            <person name="de Daruvar A."/>
            <person name="Despons L."/>
            <person name="Fabre E."/>
            <person name="Fairhead C."/>
            <person name="Ferry-Dumazet H."/>
            <person name="Groppi A."/>
            <person name="Hantraye F."/>
            <person name="Hennequin C."/>
            <person name="Jauniaux N."/>
            <person name="Joyet P."/>
            <person name="Kachouri R."/>
            <person name="Kerrest A."/>
            <person name="Koszul R."/>
            <person name="Lemaire M."/>
            <person name="Lesur I."/>
            <person name="Ma L."/>
            <person name="Muller H."/>
            <person name="Nicaud J.M."/>
            <person name="Nikolski M."/>
            <person name="Oztas S."/>
            <person name="Ozier-Kalogeropoulos O."/>
            <person name="Pellenz S."/>
            <person name="Potier S."/>
            <person name="Richard G.F."/>
            <person name="Straub M.L."/>
            <person name="Suleau A."/>
            <person name="Swennene D."/>
            <person name="Tekaia F."/>
            <person name="Wesolowski-Louvel M."/>
            <person name="Westhof E."/>
            <person name="Wirth B."/>
            <person name="Zeniou-Meyer M."/>
            <person name="Zivanovic I."/>
            <person name="Bolotin-Fukuhara M."/>
            <person name="Thierry A."/>
            <person name="Bouchier C."/>
            <person name="Caudron B."/>
            <person name="Scarpelli C."/>
            <person name="Gaillardin C."/>
            <person name="Weissenbach J."/>
            <person name="Wincker P."/>
            <person name="Souciet J.L."/>
        </authorList>
    </citation>
    <scope>NUCLEOTIDE SEQUENCE [LARGE SCALE GENOMIC DNA]</scope>
    <source>
        <strain evidence="12">ATCC 36239 / CBS 767 / BCRC 21394 / JCM 1990 / NBRC 0083 / IGC 2968</strain>
    </source>
</reference>
<dbReference type="OMA" id="WNITITA"/>
<dbReference type="HOGENOM" id="CLU_023205_0_0_1"/>
<dbReference type="Pfam" id="PF00248">
    <property type="entry name" value="Aldo_ket_red"/>
    <property type="match status" value="1"/>
</dbReference>
<feature type="active site" description="Proton donor" evidence="7">
    <location>
        <position position="57"/>
    </location>
</feature>
<evidence type="ECO:0000256" key="8">
    <source>
        <dbReference type="PIRSR" id="PIRSR000097-2"/>
    </source>
</evidence>
<dbReference type="GO" id="GO:0042180">
    <property type="term" value="P:ketone metabolic process"/>
    <property type="evidence" value="ECO:0007669"/>
    <property type="project" value="UniProtKB-ARBA"/>
</dbReference>
<dbReference type="GeneID" id="2903895"/>
<dbReference type="EC" id="1.1.1.358" evidence="4"/>
<dbReference type="STRING" id="284592.Q6BMS7"/>
<dbReference type="InterPro" id="IPR023210">
    <property type="entry name" value="NADP_OxRdtase_dom"/>
</dbReference>
<dbReference type="PIRSF" id="PIRSF000097">
    <property type="entry name" value="AKR"/>
    <property type="match status" value="1"/>
</dbReference>
<dbReference type="PANTHER" id="PTHR11732">
    <property type="entry name" value="ALDO/KETO REDUCTASE"/>
    <property type="match status" value="1"/>
</dbReference>
<gene>
    <name evidence="11" type="ordered locus">DEHA2F02948g</name>
</gene>
<dbReference type="RefSeq" id="XP_460494.1">
    <property type="nucleotide sequence ID" value="XM_460494.1"/>
</dbReference>
<keyword evidence="12" id="KW-1185">Reference proteome</keyword>
<accession>Q6BMS7</accession>
<organism evidence="11 12">
    <name type="scientific">Debaryomyces hansenii (strain ATCC 36239 / CBS 767 / BCRC 21394 / JCM 1990 / NBRC 0083 / IGC 2968)</name>
    <name type="common">Yeast</name>
    <name type="synonym">Torulaspora hansenii</name>
    <dbReference type="NCBI Taxonomy" id="284592"/>
    <lineage>
        <taxon>Eukaryota</taxon>
        <taxon>Fungi</taxon>
        <taxon>Dikarya</taxon>
        <taxon>Ascomycota</taxon>
        <taxon>Saccharomycotina</taxon>
        <taxon>Pichiomycetes</taxon>
        <taxon>Debaryomycetaceae</taxon>
        <taxon>Debaryomyces</taxon>
    </lineage>
</organism>
<evidence type="ECO:0000256" key="5">
    <source>
        <dbReference type="ARBA" id="ARBA00079693"/>
    </source>
</evidence>
<dbReference type="EMBL" id="CR382138">
    <property type="protein sequence ID" value="CAG88807.1"/>
    <property type="molecule type" value="Genomic_DNA"/>
</dbReference>
<dbReference type="FunFam" id="3.20.20.100:FF:000002">
    <property type="entry name" value="2,5-diketo-D-gluconic acid reductase A"/>
    <property type="match status" value="1"/>
</dbReference>
<evidence type="ECO:0000256" key="7">
    <source>
        <dbReference type="PIRSR" id="PIRSR000097-1"/>
    </source>
</evidence>
<evidence type="ECO:0000313" key="11">
    <source>
        <dbReference type="EMBL" id="CAG88807.1"/>
    </source>
</evidence>
<sequence length="295" mass="33614">MTTRTANNTDYYTLNNGEKIPAVGFGTWKATKKEGAHTAVKIALQTGYRHVDTAVMYDNEEEVGRGIKESGIPREEIFVTTKLWNTDHKQVSKAFDSSLQRLGLDYVDLYIMHWPLPLDPKTEKPYEDWNYIDTYKEMQKLVESKKVKSIGISNCNIEQTKKILDDKDITIKPVVNQVEAHPLLPQLELFDFLKQNDIALEAYSPLGSDNSPLFKDDTIIGISQKYNVHLAQVLVSWAVQRGSIVLPKSVTESRIISNLKTFKLREDDFATLNNLSKEVGPVRTNDPDWFDFGKD</sequence>
<evidence type="ECO:0000256" key="2">
    <source>
        <dbReference type="ARBA" id="ARBA00050878"/>
    </source>
</evidence>
<dbReference type="KEGG" id="dha:DEHA2F02948g"/>
<evidence type="ECO:0000256" key="9">
    <source>
        <dbReference type="PIRSR" id="PIRSR000097-3"/>
    </source>
</evidence>
<evidence type="ECO:0000259" key="10">
    <source>
        <dbReference type="Pfam" id="PF00248"/>
    </source>
</evidence>
<feature type="binding site" evidence="8">
    <location>
        <position position="113"/>
    </location>
    <ligand>
        <name>substrate</name>
    </ligand>
</feature>
<dbReference type="VEuPathDB" id="FungiDB:DEHA2F02948g"/>
<dbReference type="GO" id="GO:0047011">
    <property type="term" value="F:2-dehydropantolactone reductase (A-specific) activity"/>
    <property type="evidence" value="ECO:0007669"/>
    <property type="project" value="UniProtKB-ARBA"/>
</dbReference>
<dbReference type="Proteomes" id="UP000000599">
    <property type="component" value="Chromosome F"/>
</dbReference>
<dbReference type="OrthoDB" id="416253at2759"/>
<dbReference type="PRINTS" id="PR00069">
    <property type="entry name" value="ALDKETRDTASE"/>
</dbReference>
<evidence type="ECO:0000256" key="4">
    <source>
        <dbReference type="ARBA" id="ARBA00066965"/>
    </source>
</evidence>
<name>Q6BMS7_DEBHA</name>
<feature type="site" description="Lowers pKa of active site Tyr" evidence="9">
    <location>
        <position position="82"/>
    </location>
</feature>
<dbReference type="SUPFAM" id="SSF51430">
    <property type="entry name" value="NAD(P)-linked oxidoreductase"/>
    <property type="match status" value="1"/>
</dbReference>
<feature type="domain" description="NADP-dependent oxidoreductase" evidence="10">
    <location>
        <begin position="23"/>
        <end position="275"/>
    </location>
</feature>
<proteinExistence type="predicted"/>
<evidence type="ECO:0000313" key="12">
    <source>
        <dbReference type="Proteomes" id="UP000000599"/>
    </source>
</evidence>
<dbReference type="eggNOG" id="KOG1577">
    <property type="taxonomic scope" value="Eukaryota"/>
</dbReference>
<evidence type="ECO:0000256" key="1">
    <source>
        <dbReference type="ARBA" id="ARBA00023002"/>
    </source>
</evidence>
<dbReference type="PROSITE" id="PS00798">
    <property type="entry name" value="ALDOKETO_REDUCTASE_1"/>
    <property type="match status" value="1"/>
</dbReference>
<evidence type="ECO:0000256" key="6">
    <source>
        <dbReference type="ARBA" id="ARBA00081322"/>
    </source>
</evidence>
<keyword evidence="1" id="KW-0560">Oxidoreductase</keyword>
<dbReference type="Gene3D" id="3.20.20.100">
    <property type="entry name" value="NADP-dependent oxidoreductase domain"/>
    <property type="match status" value="1"/>
</dbReference>
<evidence type="ECO:0000256" key="3">
    <source>
        <dbReference type="ARBA" id="ARBA00051098"/>
    </source>
</evidence>
<dbReference type="InterPro" id="IPR018170">
    <property type="entry name" value="Aldo/ket_reductase_CS"/>
</dbReference>
<dbReference type="InterPro" id="IPR020471">
    <property type="entry name" value="AKR"/>
</dbReference>